<dbReference type="SUPFAM" id="SSF53850">
    <property type="entry name" value="Periplasmic binding protein-like II"/>
    <property type="match status" value="1"/>
</dbReference>
<dbReference type="InterPro" id="IPR030678">
    <property type="entry name" value="Peptide/Ni-bd"/>
</dbReference>
<keyword evidence="7" id="KW-1185">Reference proteome</keyword>
<reference evidence="6 7" key="1">
    <citation type="submission" date="2024-02" db="EMBL/GenBank/DDBJ databases">
        <title>A novel Gemmatimonadota bacterium.</title>
        <authorList>
            <person name="Du Z.-J."/>
            <person name="Ye Y.-Q."/>
        </authorList>
    </citation>
    <scope>NUCLEOTIDE SEQUENCE [LARGE SCALE GENOMIC DNA]</scope>
    <source>
        <strain evidence="6 7">DH-20</strain>
    </source>
</reference>
<dbReference type="Pfam" id="PF00496">
    <property type="entry name" value="SBP_bac_5"/>
    <property type="match status" value="1"/>
</dbReference>
<feature type="chain" id="PRO_5047063919" evidence="4">
    <location>
        <begin position="20"/>
        <end position="577"/>
    </location>
</feature>
<dbReference type="RefSeq" id="WP_405277920.1">
    <property type="nucleotide sequence ID" value="NZ_CP144380.1"/>
</dbReference>
<evidence type="ECO:0000256" key="3">
    <source>
        <dbReference type="ARBA" id="ARBA00022729"/>
    </source>
</evidence>
<dbReference type="InterPro" id="IPR000914">
    <property type="entry name" value="SBP_5_dom"/>
</dbReference>
<dbReference type="PROSITE" id="PS51257">
    <property type="entry name" value="PROKAR_LIPOPROTEIN"/>
    <property type="match status" value="1"/>
</dbReference>
<evidence type="ECO:0000256" key="2">
    <source>
        <dbReference type="ARBA" id="ARBA00022448"/>
    </source>
</evidence>
<organism evidence="6 7">
    <name type="scientific">Gaopeijia maritima</name>
    <dbReference type="NCBI Taxonomy" id="3119007"/>
    <lineage>
        <taxon>Bacteria</taxon>
        <taxon>Pseudomonadati</taxon>
        <taxon>Gemmatimonadota</taxon>
        <taxon>Longimicrobiia</taxon>
        <taxon>Gaopeijiales</taxon>
        <taxon>Gaopeijiaceae</taxon>
        <taxon>Gaopeijia</taxon>
    </lineage>
</organism>
<evidence type="ECO:0000259" key="5">
    <source>
        <dbReference type="Pfam" id="PF00496"/>
    </source>
</evidence>
<dbReference type="PIRSF" id="PIRSF002741">
    <property type="entry name" value="MppA"/>
    <property type="match status" value="1"/>
</dbReference>
<feature type="domain" description="Solute-binding protein family 5" evidence="5">
    <location>
        <begin position="116"/>
        <end position="487"/>
    </location>
</feature>
<dbReference type="PANTHER" id="PTHR30290:SF9">
    <property type="entry name" value="OLIGOPEPTIDE-BINDING PROTEIN APPA"/>
    <property type="match status" value="1"/>
</dbReference>
<comment type="caution">
    <text evidence="6">The sequence shown here is derived from an EMBL/GenBank/DDBJ whole genome shotgun (WGS) entry which is preliminary data.</text>
</comment>
<sequence>MAHRRSAAPIAIGTLTLLAACGGDAPGAAEAGPLALASDVPFCQSVVEAVHAYYESESAANPMPDDPRYGGTVVVAGGGDLLGGLISLKTRDQTTQETELYLFHTSLLRLDADLALQPYLAESWEEEADGTGVTFRLREDMRWHDGESVTAEDVAFTFDRAMDPAVAFVNDSWFHAMSRDRIEVVDDFTIRFTYPPHAESLHPFANLAIMPEHLLGDVPPEDLGEHPFATECPVGSGPYLFESMRLGDQWTFRGNPGFPADLGGRPMIDRYVYRVITNSATRAGELAAAGVDVALSLAPPDAPMVEGNSSLRLMAAPSRSYAFVAWNPGLPQLSDVRVRRALAMATDRSGVVQTLRGEYGSVAETGVPSFHWAYETGLDGPAYDPDAARALLEEAGWVDRDGDGVRENADGLPLRLEAMTNANTERESIGRVLADQLADVGVAFDFEVMEMGALQARVMSPGQRDFGAFIMGWAPDFNIDETTFFHTDATDHPYGWSALSDPELDRLLDTLPLIPTREEARPLWAEYQRRIVELQPFMYLYFSDRLNGVAGDLEGVEFDIRGDLMGVSSWYRNPDAR</sequence>
<keyword evidence="2" id="KW-0813">Transport</keyword>
<evidence type="ECO:0000313" key="7">
    <source>
        <dbReference type="Proteomes" id="UP001484239"/>
    </source>
</evidence>
<dbReference type="Gene3D" id="3.40.190.10">
    <property type="entry name" value="Periplasmic binding protein-like II"/>
    <property type="match status" value="1"/>
</dbReference>
<evidence type="ECO:0000256" key="4">
    <source>
        <dbReference type="SAM" id="SignalP"/>
    </source>
</evidence>
<dbReference type="Gene3D" id="3.10.105.10">
    <property type="entry name" value="Dipeptide-binding Protein, Domain 3"/>
    <property type="match status" value="1"/>
</dbReference>
<dbReference type="EMBL" id="JBBHLI010000001">
    <property type="protein sequence ID" value="MEK9499924.1"/>
    <property type="molecule type" value="Genomic_DNA"/>
</dbReference>
<evidence type="ECO:0000313" key="6">
    <source>
        <dbReference type="EMBL" id="MEK9499924.1"/>
    </source>
</evidence>
<dbReference type="Proteomes" id="UP001484239">
    <property type="component" value="Unassembled WGS sequence"/>
</dbReference>
<comment type="similarity">
    <text evidence="1">Belongs to the bacterial solute-binding protein 5 family.</text>
</comment>
<accession>A0ABU9E759</accession>
<feature type="signal peptide" evidence="4">
    <location>
        <begin position="1"/>
        <end position="19"/>
    </location>
</feature>
<dbReference type="PANTHER" id="PTHR30290">
    <property type="entry name" value="PERIPLASMIC BINDING COMPONENT OF ABC TRANSPORTER"/>
    <property type="match status" value="1"/>
</dbReference>
<proteinExistence type="inferred from homology"/>
<gene>
    <name evidence="6" type="ORF">WI372_02870</name>
</gene>
<name>A0ABU9E759_9BACT</name>
<keyword evidence="3 4" id="KW-0732">Signal</keyword>
<dbReference type="Gene3D" id="3.90.76.10">
    <property type="entry name" value="Dipeptide-binding Protein, Domain 1"/>
    <property type="match status" value="1"/>
</dbReference>
<evidence type="ECO:0000256" key="1">
    <source>
        <dbReference type="ARBA" id="ARBA00005695"/>
    </source>
</evidence>
<protein>
    <submittedName>
        <fullName evidence="6">ABC transporter substrate-binding protein</fullName>
    </submittedName>
</protein>
<dbReference type="InterPro" id="IPR039424">
    <property type="entry name" value="SBP_5"/>
</dbReference>